<dbReference type="PROSITE" id="PS50943">
    <property type="entry name" value="HTH_CROC1"/>
    <property type="match status" value="1"/>
</dbReference>
<dbReference type="GO" id="GO:0003677">
    <property type="term" value="F:DNA binding"/>
    <property type="evidence" value="ECO:0007669"/>
    <property type="project" value="InterPro"/>
</dbReference>
<dbReference type="CDD" id="cd00093">
    <property type="entry name" value="HTH_XRE"/>
    <property type="match status" value="1"/>
</dbReference>
<dbReference type="SUPFAM" id="SSF47413">
    <property type="entry name" value="lambda repressor-like DNA-binding domains"/>
    <property type="match status" value="1"/>
</dbReference>
<dbReference type="InterPro" id="IPR010982">
    <property type="entry name" value="Lambda_DNA-bd_dom_sf"/>
</dbReference>
<organism evidence="3 4">
    <name type="scientific">Lactococcus petauri</name>
    <dbReference type="NCBI Taxonomy" id="1940789"/>
    <lineage>
        <taxon>Bacteria</taxon>
        <taxon>Bacillati</taxon>
        <taxon>Bacillota</taxon>
        <taxon>Bacilli</taxon>
        <taxon>Lactobacillales</taxon>
        <taxon>Streptococcaceae</taxon>
        <taxon>Lactococcus</taxon>
    </lineage>
</organism>
<sequence>MKTKDLGNKEIMSENIKRHLNNKRLNVKEFAEIMGFKYTTVLDWVNAKTYPRIDKIELMARYFNIDKSDLVEEYSETTSTLSEINKISSELDEERQEVVLTTAKEQRDEQEAERKAKEPIPLHMDDEAIYGHIDRAAAWQGEELTEEDHDAIMIALKKHLEEKAKEESNKGK</sequence>
<proteinExistence type="predicted"/>
<gene>
    <name evidence="3" type="ORF">P7D17_08595</name>
</gene>
<name>A0AAJ2IX21_9LACT</name>
<evidence type="ECO:0000313" key="4">
    <source>
        <dbReference type="Proteomes" id="UP001262817"/>
    </source>
</evidence>
<evidence type="ECO:0000313" key="3">
    <source>
        <dbReference type="EMBL" id="MDT2584156.1"/>
    </source>
</evidence>
<protein>
    <submittedName>
        <fullName evidence="3">Helix-turn-helix transcriptional regulator</fullName>
    </submittedName>
</protein>
<dbReference type="SMART" id="SM00530">
    <property type="entry name" value="HTH_XRE"/>
    <property type="match status" value="1"/>
</dbReference>
<dbReference type="EMBL" id="JARPXR010000009">
    <property type="protein sequence ID" value="MDT2584156.1"/>
    <property type="molecule type" value="Genomic_DNA"/>
</dbReference>
<comment type="caution">
    <text evidence="3">The sequence shown here is derived from an EMBL/GenBank/DDBJ whole genome shotgun (WGS) entry which is preliminary data.</text>
</comment>
<feature type="compositionally biased region" description="Basic and acidic residues" evidence="1">
    <location>
        <begin position="104"/>
        <end position="123"/>
    </location>
</feature>
<accession>A0AAJ2IX21</accession>
<evidence type="ECO:0000256" key="1">
    <source>
        <dbReference type="SAM" id="MobiDB-lite"/>
    </source>
</evidence>
<reference evidence="3" key="1">
    <citation type="submission" date="2023-03" db="EMBL/GenBank/DDBJ databases">
        <authorList>
            <person name="Shen W."/>
            <person name="Cai J."/>
        </authorList>
    </citation>
    <scope>NUCLEOTIDE SEQUENCE</scope>
    <source>
        <strain evidence="3">P86-2</strain>
    </source>
</reference>
<evidence type="ECO:0000259" key="2">
    <source>
        <dbReference type="PROSITE" id="PS50943"/>
    </source>
</evidence>
<feature type="domain" description="HTH cro/C1-type" evidence="2">
    <location>
        <begin position="16"/>
        <end position="70"/>
    </location>
</feature>
<dbReference type="RefSeq" id="WP_311843058.1">
    <property type="nucleotide sequence ID" value="NZ_JARPXR010000009.1"/>
</dbReference>
<dbReference type="InterPro" id="IPR001387">
    <property type="entry name" value="Cro/C1-type_HTH"/>
</dbReference>
<dbReference type="Proteomes" id="UP001262817">
    <property type="component" value="Unassembled WGS sequence"/>
</dbReference>
<feature type="region of interest" description="Disordered" evidence="1">
    <location>
        <begin position="103"/>
        <end position="123"/>
    </location>
</feature>
<dbReference type="Gene3D" id="1.10.260.40">
    <property type="entry name" value="lambda repressor-like DNA-binding domains"/>
    <property type="match status" value="1"/>
</dbReference>
<dbReference type="Pfam" id="PF01381">
    <property type="entry name" value="HTH_3"/>
    <property type="match status" value="1"/>
</dbReference>
<dbReference type="AlphaFoldDB" id="A0AAJ2IX21"/>